<dbReference type="PANTHER" id="PTHR31527:SF0">
    <property type="entry name" value="RE64534P"/>
    <property type="match status" value="1"/>
</dbReference>
<evidence type="ECO:0000313" key="2">
    <source>
        <dbReference type="EMBL" id="GIN95954.1"/>
    </source>
</evidence>
<feature type="domain" description="DUF1989" evidence="1">
    <location>
        <begin position="5"/>
        <end position="169"/>
    </location>
</feature>
<sequence>MKEYIIEKQTGGAFEVQKGETISVIDIEGKQVADFFAVNPYDYNEFFSAGVTVDCKESLHITKDDTLYTNLYRPMFTIMQDDVGVHDMMIPCCRSEMYEYFYNNGKGHSNCFDNINQNLQELGVPYFNTLQPMNLFMNTSVTSEKKIVIEPPLSKPGDRIILKAEMDAIVCISACSVREGSCNNWECKPVKVIIEGSINRDT</sequence>
<proteinExistence type="predicted"/>
<dbReference type="PANTHER" id="PTHR31527">
    <property type="entry name" value="RE64534P"/>
    <property type="match status" value="1"/>
</dbReference>
<organism evidence="2 3">
    <name type="scientific">Siminovitchia terrae</name>
    <name type="common">Bacillus terrae</name>
    <dbReference type="NCBI Taxonomy" id="1914933"/>
    <lineage>
        <taxon>Bacteria</taxon>
        <taxon>Bacillati</taxon>
        <taxon>Bacillota</taxon>
        <taxon>Bacilli</taxon>
        <taxon>Bacillales</taxon>
        <taxon>Bacillaceae</taxon>
        <taxon>Siminovitchia</taxon>
    </lineage>
</organism>
<keyword evidence="3" id="KW-1185">Reference proteome</keyword>
<dbReference type="Proteomes" id="UP000680670">
    <property type="component" value="Unassembled WGS sequence"/>
</dbReference>
<protein>
    <recommendedName>
        <fullName evidence="1">DUF1989 domain-containing protein</fullName>
    </recommendedName>
</protein>
<reference evidence="2 3" key="1">
    <citation type="submission" date="2021-03" db="EMBL/GenBank/DDBJ databases">
        <title>Antimicrobial resistance genes in bacteria isolated from Japanese honey, and their potential for conferring macrolide and lincosamide resistance in the American foulbrood pathogen Paenibacillus larvae.</title>
        <authorList>
            <person name="Okamoto M."/>
            <person name="Kumagai M."/>
            <person name="Kanamori H."/>
            <person name="Takamatsu D."/>
        </authorList>
    </citation>
    <scope>NUCLEOTIDE SEQUENCE [LARGE SCALE GENOMIC DNA]</scope>
    <source>
        <strain evidence="2 3">J6TS1</strain>
    </source>
</reference>
<dbReference type="InterPro" id="IPR018959">
    <property type="entry name" value="DUF1989"/>
</dbReference>
<dbReference type="RefSeq" id="WP_212951545.1">
    <property type="nucleotide sequence ID" value="NZ_BORI01000027.1"/>
</dbReference>
<evidence type="ECO:0000313" key="3">
    <source>
        <dbReference type="Proteomes" id="UP000680670"/>
    </source>
</evidence>
<dbReference type="EMBL" id="BORJ01000004">
    <property type="protein sequence ID" value="GIN95954.1"/>
    <property type="molecule type" value="Genomic_DNA"/>
</dbReference>
<gene>
    <name evidence="2" type="ORF">J6TS1_18240</name>
</gene>
<comment type="caution">
    <text evidence="2">The sequence shown here is derived from an EMBL/GenBank/DDBJ whole genome shotgun (WGS) entry which is preliminary data.</text>
</comment>
<name>A0ABQ4KW84_SIMTE</name>
<dbReference type="Pfam" id="PF09347">
    <property type="entry name" value="DUF1989"/>
    <property type="match status" value="1"/>
</dbReference>
<accession>A0ABQ4KW84</accession>
<evidence type="ECO:0000259" key="1">
    <source>
        <dbReference type="Pfam" id="PF09347"/>
    </source>
</evidence>